<evidence type="ECO:0000256" key="1">
    <source>
        <dbReference type="SAM" id="Phobius"/>
    </source>
</evidence>
<evidence type="ECO:0000313" key="4">
    <source>
        <dbReference type="Proteomes" id="UP000297948"/>
    </source>
</evidence>
<dbReference type="Pfam" id="PF04892">
    <property type="entry name" value="VanZ"/>
    <property type="match status" value="1"/>
</dbReference>
<name>A0A4Z0G1V0_9ACTN</name>
<feature type="transmembrane region" description="Helical" evidence="1">
    <location>
        <begin position="64"/>
        <end position="85"/>
    </location>
</feature>
<sequence>MQGNGSGRRAAFRYRAAGVVLVIAYLAFLCWLALRPVTVPWVASEDIEPLGTIRSDLALGPWEAAHSLGGGLLLLAPLGVLLPLAGGRVETNGFTSLARTVFTGAMVSLVIGSSHSQATGQVISMDGLLLNTTGVALAHLAVVPGVRAFLRRRSRRGRPTPLRHAEGPGQLTAAPIPVGIGAGVWNDVFSQSRS</sequence>
<keyword evidence="1" id="KW-0472">Membrane</keyword>
<feature type="domain" description="VanZ-like" evidence="2">
    <location>
        <begin position="23"/>
        <end position="141"/>
    </location>
</feature>
<keyword evidence="1" id="KW-0812">Transmembrane</keyword>
<gene>
    <name evidence="3" type="ORF">E4099_29080</name>
</gene>
<dbReference type="Proteomes" id="UP000297948">
    <property type="component" value="Unassembled WGS sequence"/>
</dbReference>
<feature type="transmembrane region" description="Helical" evidence="1">
    <location>
        <begin position="128"/>
        <end position="150"/>
    </location>
</feature>
<proteinExistence type="predicted"/>
<feature type="transmembrane region" description="Helical" evidence="1">
    <location>
        <begin position="12"/>
        <end position="34"/>
    </location>
</feature>
<comment type="caution">
    <text evidence="3">The sequence shown here is derived from an EMBL/GenBank/DDBJ whole genome shotgun (WGS) entry which is preliminary data.</text>
</comment>
<organism evidence="3 4">
    <name type="scientific">Streptomyces palmae</name>
    <dbReference type="NCBI Taxonomy" id="1701085"/>
    <lineage>
        <taxon>Bacteria</taxon>
        <taxon>Bacillati</taxon>
        <taxon>Actinomycetota</taxon>
        <taxon>Actinomycetes</taxon>
        <taxon>Kitasatosporales</taxon>
        <taxon>Streptomycetaceae</taxon>
        <taxon>Streptomyces</taxon>
    </lineage>
</organism>
<keyword evidence="1" id="KW-1133">Transmembrane helix</keyword>
<reference evidence="3 4" key="1">
    <citation type="submission" date="2019-03" db="EMBL/GenBank/DDBJ databases">
        <authorList>
            <person name="Gonzalez-Pimentel J.L."/>
        </authorList>
    </citation>
    <scope>NUCLEOTIDE SEQUENCE [LARGE SCALE GENOMIC DNA]</scope>
    <source>
        <strain evidence="3 4">JCM 31289</strain>
    </source>
</reference>
<protein>
    <submittedName>
        <fullName evidence="3">VanZ family protein</fullName>
    </submittedName>
</protein>
<dbReference type="PANTHER" id="PTHR36834:SF1">
    <property type="entry name" value="INTEGRAL MEMBRANE PROTEIN"/>
    <property type="match status" value="1"/>
</dbReference>
<dbReference type="RefSeq" id="WP_135342104.1">
    <property type="nucleotide sequence ID" value="NZ_JBHLTX010000045.1"/>
</dbReference>
<dbReference type="EMBL" id="SRID01000460">
    <property type="protein sequence ID" value="TGA89725.1"/>
    <property type="molecule type" value="Genomic_DNA"/>
</dbReference>
<dbReference type="AlphaFoldDB" id="A0A4Z0G1V0"/>
<evidence type="ECO:0000259" key="2">
    <source>
        <dbReference type="Pfam" id="PF04892"/>
    </source>
</evidence>
<keyword evidence="4" id="KW-1185">Reference proteome</keyword>
<dbReference type="InterPro" id="IPR053150">
    <property type="entry name" value="Teicoplanin_resist-assoc"/>
</dbReference>
<feature type="transmembrane region" description="Helical" evidence="1">
    <location>
        <begin position="97"/>
        <end position="116"/>
    </location>
</feature>
<dbReference type="OrthoDB" id="4335551at2"/>
<dbReference type="PANTHER" id="PTHR36834">
    <property type="entry name" value="MEMBRANE PROTEIN-RELATED"/>
    <property type="match status" value="1"/>
</dbReference>
<accession>A0A4Z0G1V0</accession>
<dbReference type="InterPro" id="IPR006976">
    <property type="entry name" value="VanZ-like"/>
</dbReference>
<evidence type="ECO:0000313" key="3">
    <source>
        <dbReference type="EMBL" id="TGA89725.1"/>
    </source>
</evidence>